<dbReference type="GO" id="GO:0008270">
    <property type="term" value="F:zinc ion binding"/>
    <property type="evidence" value="ECO:0007669"/>
    <property type="project" value="InterPro"/>
</dbReference>
<gene>
    <name evidence="11" type="ORF">H8702_07940</name>
</gene>
<dbReference type="PANTHER" id="PTHR28570">
    <property type="entry name" value="ASPARTYL AMINOPEPTIDASE"/>
    <property type="match status" value="1"/>
</dbReference>
<keyword evidence="7 9" id="KW-0862">Zinc</keyword>
<dbReference type="RefSeq" id="WP_154825710.1">
    <property type="nucleotide sequence ID" value="NZ_JACRTL010000004.1"/>
</dbReference>
<dbReference type="Pfam" id="PF02127">
    <property type="entry name" value="Peptidase_M18"/>
    <property type="match status" value="1"/>
</dbReference>
<evidence type="ECO:0000256" key="7">
    <source>
        <dbReference type="ARBA" id="ARBA00022833"/>
    </source>
</evidence>
<keyword evidence="5 9" id="KW-0479">Metal-binding</keyword>
<reference evidence="11" key="1">
    <citation type="submission" date="2020-08" db="EMBL/GenBank/DDBJ databases">
        <title>Genome public.</title>
        <authorList>
            <person name="Liu C."/>
            <person name="Sun Q."/>
        </authorList>
    </citation>
    <scope>NUCLEOTIDE SEQUENCE</scope>
    <source>
        <strain evidence="11">NSJ-15</strain>
    </source>
</reference>
<keyword evidence="12" id="KW-1185">Reference proteome</keyword>
<organism evidence="11 12">
    <name type="scientific">Massiliimalia timonensis</name>
    <dbReference type="NCBI Taxonomy" id="1987501"/>
    <lineage>
        <taxon>Bacteria</taxon>
        <taxon>Bacillati</taxon>
        <taxon>Bacillota</taxon>
        <taxon>Clostridia</taxon>
        <taxon>Eubacteriales</taxon>
        <taxon>Oscillospiraceae</taxon>
        <taxon>Massiliimalia</taxon>
    </lineage>
</organism>
<evidence type="ECO:0000256" key="2">
    <source>
        <dbReference type="ARBA" id="ARBA00008290"/>
    </source>
</evidence>
<keyword evidence="4 9" id="KW-0645">Protease</keyword>
<dbReference type="SUPFAM" id="SSF53187">
    <property type="entry name" value="Zn-dependent exopeptidases"/>
    <property type="match status" value="1"/>
</dbReference>
<name>A0A8J6TQE0_9FIRM</name>
<evidence type="ECO:0000313" key="11">
    <source>
        <dbReference type="EMBL" id="MBC8611049.1"/>
    </source>
</evidence>
<dbReference type="GO" id="GO:0008237">
    <property type="term" value="F:metallopeptidase activity"/>
    <property type="evidence" value="ECO:0007669"/>
    <property type="project" value="UniProtKB-KW"/>
</dbReference>
<dbReference type="GO" id="GO:0005737">
    <property type="term" value="C:cytoplasm"/>
    <property type="evidence" value="ECO:0007669"/>
    <property type="project" value="UniProtKB-ARBA"/>
</dbReference>
<dbReference type="PANTHER" id="PTHR28570:SF2">
    <property type="entry name" value="M18 FAMILY AMINOPEPTIDASE 1-RELATED"/>
    <property type="match status" value="1"/>
</dbReference>
<sequence>MEEKSLGKQLQEELAMKTENLGMTMTDEELEKAFRFSEGYKIFLDQGKTEREVVTEIEILAKQKGFTAFDPAKKYTAGDKVYYNNRGKAMILAVIGTQPLENGVHIAASHIDSPRLDLKQCPFYEDTELALWKTHYYGGIKKYQWAAIPLSLHGVVVRKDGTTVEVHIGEELDDPVFCVTDLLPHLAADQMKRTLADGVKGEELNILIGSLPFREDDLSERVKLNILKILYDKYGVTERDFVSAELEMVPAYPARDLGLDRSMIGAYGQDDRVCAYTSLMAALECDKPKTTLVTVFADKEETGSDGNTGLKAAYLKYFIADLVKPYGVEGRTVLSNSTCLSADVNAALDPTFSDVHDRRNAAYLNRGVVLTKYTGARGKSGTSDASAEFVAQINRIFDAENVAWQTGELGKVDHGGGGTVAAYIANLGVDVIDMGVPVLSMHAPFEVTSKLDVYMTYRGFAAFANA</sequence>
<dbReference type="GO" id="GO:0006508">
    <property type="term" value="P:proteolysis"/>
    <property type="evidence" value="ECO:0007669"/>
    <property type="project" value="UniProtKB-KW"/>
</dbReference>
<comment type="caution">
    <text evidence="11">The sequence shown here is derived from an EMBL/GenBank/DDBJ whole genome shotgun (WGS) entry which is preliminary data.</text>
</comment>
<dbReference type="Proteomes" id="UP000632659">
    <property type="component" value="Unassembled WGS sequence"/>
</dbReference>
<keyword evidence="6 9" id="KW-0378">Hydrolase</keyword>
<dbReference type="FunFam" id="2.30.250.10:FF:000006">
    <property type="entry name" value="Probable M18 family aminopeptidase 1"/>
    <property type="match status" value="1"/>
</dbReference>
<dbReference type="InterPro" id="IPR023358">
    <property type="entry name" value="Peptidase_M18_dom2"/>
</dbReference>
<evidence type="ECO:0000256" key="10">
    <source>
        <dbReference type="RuleBase" id="RU004387"/>
    </source>
</evidence>
<evidence type="ECO:0000256" key="6">
    <source>
        <dbReference type="ARBA" id="ARBA00022801"/>
    </source>
</evidence>
<dbReference type="Gene3D" id="2.30.250.10">
    <property type="entry name" value="Aminopeptidase i, Domain 2"/>
    <property type="match status" value="1"/>
</dbReference>
<dbReference type="EMBL" id="JACRTL010000004">
    <property type="protein sequence ID" value="MBC8611049.1"/>
    <property type="molecule type" value="Genomic_DNA"/>
</dbReference>
<dbReference type="AlphaFoldDB" id="A0A8J6TQE0"/>
<dbReference type="InterPro" id="IPR001948">
    <property type="entry name" value="Peptidase_M18"/>
</dbReference>
<dbReference type="Gene3D" id="3.40.630.10">
    <property type="entry name" value="Zn peptidases"/>
    <property type="match status" value="1"/>
</dbReference>
<accession>A0A8J6TQE0</accession>
<evidence type="ECO:0000256" key="3">
    <source>
        <dbReference type="ARBA" id="ARBA00022438"/>
    </source>
</evidence>
<proteinExistence type="inferred from homology"/>
<comment type="similarity">
    <text evidence="2 9">Belongs to the peptidase M18 family.</text>
</comment>
<keyword evidence="3 9" id="KW-0031">Aminopeptidase</keyword>
<keyword evidence="8 9" id="KW-0482">Metalloprotease</keyword>
<comment type="cofactor">
    <cofactor evidence="1 10">
        <name>Zn(2+)</name>
        <dbReference type="ChEBI" id="CHEBI:29105"/>
    </cofactor>
</comment>
<protein>
    <recommendedName>
        <fullName evidence="10">M18 family aminopeptidase</fullName>
        <ecNumber evidence="10">3.4.11.-</ecNumber>
    </recommendedName>
</protein>
<evidence type="ECO:0000256" key="8">
    <source>
        <dbReference type="ARBA" id="ARBA00023049"/>
    </source>
</evidence>
<dbReference type="PRINTS" id="PR00932">
    <property type="entry name" value="AMINO1PTASE"/>
</dbReference>
<evidence type="ECO:0000256" key="1">
    <source>
        <dbReference type="ARBA" id="ARBA00001947"/>
    </source>
</evidence>
<evidence type="ECO:0000256" key="4">
    <source>
        <dbReference type="ARBA" id="ARBA00022670"/>
    </source>
</evidence>
<dbReference type="GO" id="GO:0004177">
    <property type="term" value="F:aminopeptidase activity"/>
    <property type="evidence" value="ECO:0007669"/>
    <property type="project" value="UniProtKB-KW"/>
</dbReference>
<evidence type="ECO:0000256" key="5">
    <source>
        <dbReference type="ARBA" id="ARBA00022723"/>
    </source>
</evidence>
<dbReference type="EC" id="3.4.11.-" evidence="10"/>
<evidence type="ECO:0000256" key="9">
    <source>
        <dbReference type="RuleBase" id="RU004386"/>
    </source>
</evidence>
<evidence type="ECO:0000313" key="12">
    <source>
        <dbReference type="Proteomes" id="UP000632659"/>
    </source>
</evidence>
<dbReference type="SUPFAM" id="SSF101821">
    <property type="entry name" value="Aminopeptidase/glucanase lid domain"/>
    <property type="match status" value="1"/>
</dbReference>
<dbReference type="NCBIfam" id="NF002600">
    <property type="entry name" value="PRK02256.1"/>
    <property type="match status" value="1"/>
</dbReference>